<feature type="region of interest" description="Disordered" evidence="1">
    <location>
        <begin position="76"/>
        <end position="96"/>
    </location>
</feature>
<reference evidence="2" key="1">
    <citation type="submission" date="2014-05" db="EMBL/GenBank/DDBJ databases">
        <authorList>
            <person name="Chronopoulou M."/>
        </authorList>
    </citation>
    <scope>NUCLEOTIDE SEQUENCE</scope>
    <source>
        <tissue evidence="2">Whole organism</tissue>
    </source>
</reference>
<protein>
    <submittedName>
        <fullName evidence="2">Uncharacterized protein</fullName>
    </submittedName>
</protein>
<evidence type="ECO:0000256" key="1">
    <source>
        <dbReference type="SAM" id="MobiDB-lite"/>
    </source>
</evidence>
<dbReference type="EMBL" id="HACA01001583">
    <property type="protein sequence ID" value="CDW18944.1"/>
    <property type="molecule type" value="Transcribed_RNA"/>
</dbReference>
<proteinExistence type="predicted"/>
<dbReference type="AlphaFoldDB" id="A0A0K2SYV0"/>
<organism evidence="2">
    <name type="scientific">Lepeophtheirus salmonis</name>
    <name type="common">Salmon louse</name>
    <name type="synonym">Caligus salmonis</name>
    <dbReference type="NCBI Taxonomy" id="72036"/>
    <lineage>
        <taxon>Eukaryota</taxon>
        <taxon>Metazoa</taxon>
        <taxon>Ecdysozoa</taxon>
        <taxon>Arthropoda</taxon>
        <taxon>Crustacea</taxon>
        <taxon>Multicrustacea</taxon>
        <taxon>Hexanauplia</taxon>
        <taxon>Copepoda</taxon>
        <taxon>Siphonostomatoida</taxon>
        <taxon>Caligidae</taxon>
        <taxon>Lepeophtheirus</taxon>
    </lineage>
</organism>
<name>A0A0K2SYV0_LEPSM</name>
<evidence type="ECO:0000313" key="2">
    <source>
        <dbReference type="EMBL" id="CDW18944.1"/>
    </source>
</evidence>
<sequence length="96" mass="10695">MFSTTNSSLDRKLLHDLAMKLWLRHSVGQTSACPWTCIGLPKTSPLNAQTLRSQAANNQANEAGKNSDRRWLKSRYEGTGKGSWHRPAATTVCPRK</sequence>
<accession>A0A0K2SYV0</accession>